<dbReference type="InterPro" id="IPR029063">
    <property type="entry name" value="SAM-dependent_MTases_sf"/>
</dbReference>
<dbReference type="EMBL" id="CP012154">
    <property type="protein sequence ID" value="AKS40520.1"/>
    <property type="molecule type" value="Genomic_DNA"/>
</dbReference>
<dbReference type="SUPFAM" id="SSF53335">
    <property type="entry name" value="S-adenosyl-L-methionine-dependent methyltransferases"/>
    <property type="match status" value="1"/>
</dbReference>
<keyword evidence="8" id="KW-1185">Reference proteome</keyword>
<feature type="binding site" evidence="6">
    <location>
        <begin position="138"/>
        <end position="139"/>
    </location>
    <ligand>
        <name>S-adenosyl-L-methionine</name>
        <dbReference type="ChEBI" id="CHEBI:59789"/>
    </ligand>
</feature>
<keyword evidence="3 6" id="KW-0489">Methyltransferase</keyword>
<dbReference type="OrthoDB" id="9808773at2"/>
<dbReference type="HAMAP" id="MF_00074">
    <property type="entry name" value="16SrRNA_methyltr_G"/>
    <property type="match status" value="1"/>
</dbReference>
<reference evidence="7 8" key="1">
    <citation type="submission" date="2015-07" db="EMBL/GenBank/DDBJ databases">
        <authorList>
            <person name="Noorani M."/>
        </authorList>
    </citation>
    <scope>NUCLEOTIDE SEQUENCE [LARGE SCALE GENOMIC DNA]</scope>
    <source>
        <strain evidence="7 8">KCTC 42284</strain>
    </source>
</reference>
<dbReference type="GO" id="GO:0070043">
    <property type="term" value="F:rRNA (guanine-N7-)-methyltransferase activity"/>
    <property type="evidence" value="ECO:0007669"/>
    <property type="project" value="UniProtKB-UniRule"/>
</dbReference>
<evidence type="ECO:0000256" key="6">
    <source>
        <dbReference type="HAMAP-Rule" id="MF_00074"/>
    </source>
</evidence>
<evidence type="ECO:0000256" key="2">
    <source>
        <dbReference type="ARBA" id="ARBA00022552"/>
    </source>
</evidence>
<feature type="binding site" evidence="6">
    <location>
        <position position="153"/>
    </location>
    <ligand>
        <name>S-adenosyl-L-methionine</name>
        <dbReference type="ChEBI" id="CHEBI:59789"/>
    </ligand>
</feature>
<comment type="catalytic activity">
    <reaction evidence="6">
        <text>guanosine(527) in 16S rRNA + S-adenosyl-L-methionine = N(7)-methylguanosine(527) in 16S rRNA + S-adenosyl-L-homocysteine</text>
        <dbReference type="Rhea" id="RHEA:42732"/>
        <dbReference type="Rhea" id="RHEA-COMP:10209"/>
        <dbReference type="Rhea" id="RHEA-COMP:10210"/>
        <dbReference type="ChEBI" id="CHEBI:57856"/>
        <dbReference type="ChEBI" id="CHEBI:59789"/>
        <dbReference type="ChEBI" id="CHEBI:74269"/>
        <dbReference type="ChEBI" id="CHEBI:74480"/>
        <dbReference type="EC" id="2.1.1.170"/>
    </reaction>
</comment>
<evidence type="ECO:0000256" key="5">
    <source>
        <dbReference type="ARBA" id="ARBA00022691"/>
    </source>
</evidence>
<keyword evidence="5 6" id="KW-0949">S-adenosyl-L-methionine</keyword>
<evidence type="ECO:0000313" key="8">
    <source>
        <dbReference type="Proteomes" id="UP000066624"/>
    </source>
</evidence>
<accession>A0A0K0XS84</accession>
<sequence length="222" mass="24445">MKPETGALPPEFAVLEPALAQGIEAMGLRLTESQRHALLAYLALLARWGRAYNLTAVLEPREMVARHLLDSLSLLPWLRGERVVDSGTGAGLPGVPLAIACPERQFVLIDGNGKKIRFLRQVRRELGLSNIEPIQARLENPPDIPPPDCITARALAPLAQLVEWHRDWLDQGATLLAMKSRDVENELSGLTGAYNVDIIDLNVPGEHARRCLAIVTRIVTRP</sequence>
<dbReference type="PANTHER" id="PTHR31760:SF0">
    <property type="entry name" value="S-ADENOSYL-L-METHIONINE-DEPENDENT METHYLTRANSFERASES SUPERFAMILY PROTEIN"/>
    <property type="match status" value="1"/>
</dbReference>
<dbReference type="KEGG" id="wma:WM2015_130"/>
<comment type="function">
    <text evidence="6">Specifically methylates the N7 position of guanine in position 527 of 16S rRNA.</text>
</comment>
<evidence type="ECO:0000256" key="3">
    <source>
        <dbReference type="ARBA" id="ARBA00022603"/>
    </source>
</evidence>
<dbReference type="AlphaFoldDB" id="A0A0K0XS84"/>
<dbReference type="Pfam" id="PF02527">
    <property type="entry name" value="GidB"/>
    <property type="match status" value="1"/>
</dbReference>
<dbReference type="PATRIC" id="fig|1579979.3.peg.135"/>
<feature type="binding site" evidence="6">
    <location>
        <position position="87"/>
    </location>
    <ligand>
        <name>S-adenosyl-L-methionine</name>
        <dbReference type="ChEBI" id="CHEBI:59789"/>
    </ligand>
</feature>
<comment type="subcellular location">
    <subcellularLocation>
        <location evidence="6">Cytoplasm</location>
    </subcellularLocation>
</comment>
<keyword evidence="2 6" id="KW-0698">rRNA processing</keyword>
<dbReference type="InterPro" id="IPR003682">
    <property type="entry name" value="rRNA_ssu_MeTfrase_G"/>
</dbReference>
<comment type="caution">
    <text evidence="6">Lacks conserved residue(s) required for the propagation of feature annotation.</text>
</comment>
<proteinExistence type="inferred from homology"/>
<dbReference type="EC" id="2.1.1.170" evidence="6"/>
<dbReference type="STRING" id="1579979.WM2015_130"/>
<keyword evidence="4 6" id="KW-0808">Transferase</keyword>
<dbReference type="CDD" id="cd02440">
    <property type="entry name" value="AdoMet_MTases"/>
    <property type="match status" value="1"/>
</dbReference>
<comment type="similarity">
    <text evidence="6">Belongs to the methyltransferase superfamily. RNA methyltransferase RsmG family.</text>
</comment>
<dbReference type="PIRSF" id="PIRSF003078">
    <property type="entry name" value="GidB"/>
    <property type="match status" value="1"/>
</dbReference>
<evidence type="ECO:0000256" key="4">
    <source>
        <dbReference type="ARBA" id="ARBA00022679"/>
    </source>
</evidence>
<dbReference type="GO" id="GO:0005829">
    <property type="term" value="C:cytosol"/>
    <property type="evidence" value="ECO:0007669"/>
    <property type="project" value="TreeGrafter"/>
</dbReference>
<dbReference type="RefSeq" id="WP_082169325.1">
    <property type="nucleotide sequence ID" value="NZ_CP012154.1"/>
</dbReference>
<evidence type="ECO:0000256" key="1">
    <source>
        <dbReference type="ARBA" id="ARBA00022490"/>
    </source>
</evidence>
<dbReference type="Gene3D" id="3.40.50.150">
    <property type="entry name" value="Vaccinia Virus protein VP39"/>
    <property type="match status" value="1"/>
</dbReference>
<gene>
    <name evidence="6" type="primary">rsmG</name>
    <name evidence="7" type="ORF">WM2015_130</name>
</gene>
<dbReference type="PANTHER" id="PTHR31760">
    <property type="entry name" value="S-ADENOSYL-L-METHIONINE-DEPENDENT METHYLTRANSFERASES SUPERFAMILY PROTEIN"/>
    <property type="match status" value="1"/>
</dbReference>
<evidence type="ECO:0000313" key="7">
    <source>
        <dbReference type="EMBL" id="AKS40520.1"/>
    </source>
</evidence>
<dbReference type="Proteomes" id="UP000066624">
    <property type="component" value="Chromosome"/>
</dbReference>
<protein>
    <recommendedName>
        <fullName evidence="6">Ribosomal RNA small subunit methyltransferase G</fullName>
        <ecNumber evidence="6">2.1.1.170</ecNumber>
    </recommendedName>
    <alternativeName>
        <fullName evidence="6">16S rRNA 7-methylguanosine methyltransferase</fullName>
        <shortName evidence="6">16S rRNA m7G methyltransferase</shortName>
    </alternativeName>
</protein>
<feature type="binding site" evidence="6">
    <location>
        <position position="92"/>
    </location>
    <ligand>
        <name>S-adenosyl-L-methionine</name>
        <dbReference type="ChEBI" id="CHEBI:59789"/>
    </ligand>
</feature>
<organism evidence="7 8">
    <name type="scientific">Wenzhouxiangella marina</name>
    <dbReference type="NCBI Taxonomy" id="1579979"/>
    <lineage>
        <taxon>Bacteria</taxon>
        <taxon>Pseudomonadati</taxon>
        <taxon>Pseudomonadota</taxon>
        <taxon>Gammaproteobacteria</taxon>
        <taxon>Chromatiales</taxon>
        <taxon>Wenzhouxiangellaceae</taxon>
        <taxon>Wenzhouxiangella</taxon>
    </lineage>
</organism>
<dbReference type="NCBIfam" id="TIGR00138">
    <property type="entry name" value="rsmG_gidB"/>
    <property type="match status" value="1"/>
</dbReference>
<keyword evidence="1 6" id="KW-0963">Cytoplasm</keyword>
<name>A0A0K0XS84_9GAMM</name>